<dbReference type="EMBL" id="WNKS01000010">
    <property type="protein sequence ID" value="MTV31702.1"/>
    <property type="molecule type" value="Genomic_DNA"/>
</dbReference>
<proteinExistence type="predicted"/>
<sequence length="198" mass="21905">MSPALAPLETEMRVFRIASLALACGLAAYALPPAQAGWDDPGSRHERFCSDEKFGDRFADMQKQRAERLAERLRLTDAQKAAFKDVQAVRAKSMADNRAAMCAANPANLTFEKRLEFRQARLQARLDALKAETPKLLAFYNSLDERQKGQFDEISRHRGHHGPHGGMGEGMMGPGMMGGMMRGGMDHHESRGGCVNED</sequence>
<organism evidence="1 2">
    <name type="scientific">Rhodoblastus acidophilus</name>
    <name type="common">Rhodopseudomonas acidophila</name>
    <dbReference type="NCBI Taxonomy" id="1074"/>
    <lineage>
        <taxon>Bacteria</taxon>
        <taxon>Pseudomonadati</taxon>
        <taxon>Pseudomonadota</taxon>
        <taxon>Alphaproteobacteria</taxon>
        <taxon>Hyphomicrobiales</taxon>
        <taxon>Rhodoblastaceae</taxon>
        <taxon>Rhodoblastus</taxon>
    </lineage>
</organism>
<gene>
    <name evidence="1" type="ORF">GJ654_11940</name>
</gene>
<dbReference type="Proteomes" id="UP000439113">
    <property type="component" value="Unassembled WGS sequence"/>
</dbReference>
<protein>
    <submittedName>
        <fullName evidence="1">Uncharacterized protein</fullName>
    </submittedName>
</protein>
<dbReference type="InterPro" id="IPR012899">
    <property type="entry name" value="LTXXQ"/>
</dbReference>
<reference evidence="1 2" key="1">
    <citation type="submission" date="2019-11" db="EMBL/GenBank/DDBJ databases">
        <title>Whole-genome sequence of a Rhodoblastus acidophilus DSM 142.</title>
        <authorList>
            <person name="Kyndt J.A."/>
            <person name="Meyer T.E."/>
        </authorList>
    </citation>
    <scope>NUCLEOTIDE SEQUENCE [LARGE SCALE GENOMIC DNA]</scope>
    <source>
        <strain evidence="1 2">DSM 142</strain>
    </source>
</reference>
<comment type="caution">
    <text evidence="1">The sequence shown here is derived from an EMBL/GenBank/DDBJ whole genome shotgun (WGS) entry which is preliminary data.</text>
</comment>
<dbReference type="GO" id="GO:0042597">
    <property type="term" value="C:periplasmic space"/>
    <property type="evidence" value="ECO:0007669"/>
    <property type="project" value="InterPro"/>
</dbReference>
<dbReference type="Pfam" id="PF07813">
    <property type="entry name" value="LTXXQ"/>
    <property type="match status" value="1"/>
</dbReference>
<dbReference type="AlphaFoldDB" id="A0A6N8DM93"/>
<evidence type="ECO:0000313" key="1">
    <source>
        <dbReference type="EMBL" id="MTV31702.1"/>
    </source>
</evidence>
<accession>A0A6N8DM93</accession>
<evidence type="ECO:0000313" key="2">
    <source>
        <dbReference type="Proteomes" id="UP000439113"/>
    </source>
</evidence>
<name>A0A6N8DM93_RHOAC</name>
<dbReference type="OrthoDB" id="8456569at2"/>